<gene>
    <name evidence="3" type="ORF">A2851_00555</name>
</gene>
<protein>
    <recommendedName>
        <fullName evidence="2">Pyridoxamine 5'-phosphate oxidase N-terminal domain-containing protein</fullName>
    </recommendedName>
</protein>
<evidence type="ECO:0000313" key="4">
    <source>
        <dbReference type="Proteomes" id="UP000176863"/>
    </source>
</evidence>
<dbReference type="InterPro" id="IPR052019">
    <property type="entry name" value="F420H2_bilvrd_red/Heme_oxyg"/>
</dbReference>
<dbReference type="InterPro" id="IPR012349">
    <property type="entry name" value="Split_barrel_FMN-bd"/>
</dbReference>
<dbReference type="Pfam" id="PF01243">
    <property type="entry name" value="PNPOx_N"/>
    <property type="match status" value="1"/>
</dbReference>
<name>A0A1F6CU53_9BACT</name>
<reference evidence="3 4" key="1">
    <citation type="journal article" date="2016" name="Nat. Commun.">
        <title>Thousands of microbial genomes shed light on interconnected biogeochemical processes in an aquifer system.</title>
        <authorList>
            <person name="Anantharaman K."/>
            <person name="Brown C.T."/>
            <person name="Hug L.A."/>
            <person name="Sharon I."/>
            <person name="Castelle C.J."/>
            <person name="Probst A.J."/>
            <person name="Thomas B.C."/>
            <person name="Singh A."/>
            <person name="Wilkins M.J."/>
            <person name="Karaoz U."/>
            <person name="Brodie E.L."/>
            <person name="Williams K.H."/>
            <person name="Hubbard S.S."/>
            <person name="Banfield J.F."/>
        </authorList>
    </citation>
    <scope>NUCLEOTIDE SEQUENCE [LARGE SCALE GENOMIC DNA]</scope>
</reference>
<evidence type="ECO:0000259" key="2">
    <source>
        <dbReference type="Pfam" id="PF01243"/>
    </source>
</evidence>
<dbReference type="SUPFAM" id="SSF50475">
    <property type="entry name" value="FMN-binding split barrel"/>
    <property type="match status" value="1"/>
</dbReference>
<dbReference type="AlphaFoldDB" id="A0A1F6CU53"/>
<keyword evidence="1" id="KW-0560">Oxidoreductase</keyword>
<dbReference type="PANTHER" id="PTHR35176:SF6">
    <property type="entry name" value="HEME OXYGENASE HI_0854-RELATED"/>
    <property type="match status" value="1"/>
</dbReference>
<dbReference type="Proteomes" id="UP000176863">
    <property type="component" value="Unassembled WGS sequence"/>
</dbReference>
<evidence type="ECO:0000256" key="1">
    <source>
        <dbReference type="ARBA" id="ARBA00023002"/>
    </source>
</evidence>
<organism evidence="3 4">
    <name type="scientific">Candidatus Kaiserbacteria bacterium RIFCSPHIGHO2_01_FULL_53_29</name>
    <dbReference type="NCBI Taxonomy" id="1798480"/>
    <lineage>
        <taxon>Bacteria</taxon>
        <taxon>Candidatus Kaiseribacteriota</taxon>
    </lineage>
</organism>
<dbReference type="EMBL" id="MFKT01000024">
    <property type="protein sequence ID" value="OGG52684.1"/>
    <property type="molecule type" value="Genomic_DNA"/>
</dbReference>
<sequence length="158" mass="17904">MDMEESHARIDALAFLKRHRTGVLATVSKEWEPHASAVHYTADNEFNVYVLTLMSSRKYAALSAHPGVAFTVLTEDVPQTLQMEGVAMDISLSEDAKGKKDELFEVLNKNPFFYAPITKLDPATSAVIWIQPKWIRWADYAFAKTGNDRVFKEIIIEK</sequence>
<dbReference type="GO" id="GO:0016627">
    <property type="term" value="F:oxidoreductase activity, acting on the CH-CH group of donors"/>
    <property type="evidence" value="ECO:0007669"/>
    <property type="project" value="TreeGrafter"/>
</dbReference>
<dbReference type="GO" id="GO:0070967">
    <property type="term" value="F:coenzyme F420 binding"/>
    <property type="evidence" value="ECO:0007669"/>
    <property type="project" value="TreeGrafter"/>
</dbReference>
<feature type="domain" description="Pyridoxamine 5'-phosphate oxidase N-terminal" evidence="2">
    <location>
        <begin position="13"/>
        <end position="135"/>
    </location>
</feature>
<dbReference type="GO" id="GO:0005829">
    <property type="term" value="C:cytosol"/>
    <property type="evidence" value="ECO:0007669"/>
    <property type="project" value="TreeGrafter"/>
</dbReference>
<comment type="caution">
    <text evidence="3">The sequence shown here is derived from an EMBL/GenBank/DDBJ whole genome shotgun (WGS) entry which is preliminary data.</text>
</comment>
<dbReference type="InterPro" id="IPR011576">
    <property type="entry name" value="Pyridox_Oxase_N"/>
</dbReference>
<evidence type="ECO:0000313" key="3">
    <source>
        <dbReference type="EMBL" id="OGG52684.1"/>
    </source>
</evidence>
<dbReference type="PANTHER" id="PTHR35176">
    <property type="entry name" value="HEME OXYGENASE HI_0854-RELATED"/>
    <property type="match status" value="1"/>
</dbReference>
<accession>A0A1F6CU53</accession>
<proteinExistence type="predicted"/>
<dbReference type="Gene3D" id="2.30.110.10">
    <property type="entry name" value="Electron Transport, Fmn-binding Protein, Chain A"/>
    <property type="match status" value="1"/>
</dbReference>
<dbReference type="STRING" id="1798480.A2851_00555"/>